<comment type="caution">
    <text evidence="2">The sequence shown here is derived from an EMBL/GenBank/DDBJ whole genome shotgun (WGS) entry which is preliminary data.</text>
</comment>
<accession>A0A9P9HM40</accession>
<name>A0A9P9HM40_FUSSL</name>
<feature type="compositionally biased region" description="Polar residues" evidence="1">
    <location>
        <begin position="271"/>
        <end position="298"/>
    </location>
</feature>
<evidence type="ECO:0000313" key="3">
    <source>
        <dbReference type="Proteomes" id="UP000736672"/>
    </source>
</evidence>
<proteinExistence type="predicted"/>
<feature type="compositionally biased region" description="Basic and acidic residues" evidence="1">
    <location>
        <begin position="324"/>
        <end position="352"/>
    </location>
</feature>
<evidence type="ECO:0000256" key="1">
    <source>
        <dbReference type="SAM" id="MobiDB-lite"/>
    </source>
</evidence>
<dbReference type="AlphaFoldDB" id="A0A9P9HM40"/>
<feature type="region of interest" description="Disordered" evidence="1">
    <location>
        <begin position="243"/>
        <end position="352"/>
    </location>
</feature>
<evidence type="ECO:0000313" key="2">
    <source>
        <dbReference type="EMBL" id="KAH7260313.1"/>
    </source>
</evidence>
<organism evidence="2 3">
    <name type="scientific">Fusarium solani</name>
    <name type="common">Filamentous fungus</name>
    <dbReference type="NCBI Taxonomy" id="169388"/>
    <lineage>
        <taxon>Eukaryota</taxon>
        <taxon>Fungi</taxon>
        <taxon>Dikarya</taxon>
        <taxon>Ascomycota</taxon>
        <taxon>Pezizomycotina</taxon>
        <taxon>Sordariomycetes</taxon>
        <taxon>Hypocreomycetidae</taxon>
        <taxon>Hypocreales</taxon>
        <taxon>Nectriaceae</taxon>
        <taxon>Fusarium</taxon>
        <taxon>Fusarium solani species complex</taxon>
    </lineage>
</organism>
<dbReference type="OrthoDB" id="5041951at2759"/>
<reference evidence="2" key="1">
    <citation type="journal article" date="2021" name="Nat. Commun.">
        <title>Genetic determinants of endophytism in the Arabidopsis root mycobiome.</title>
        <authorList>
            <person name="Mesny F."/>
            <person name="Miyauchi S."/>
            <person name="Thiergart T."/>
            <person name="Pickel B."/>
            <person name="Atanasova L."/>
            <person name="Karlsson M."/>
            <person name="Huettel B."/>
            <person name="Barry K.W."/>
            <person name="Haridas S."/>
            <person name="Chen C."/>
            <person name="Bauer D."/>
            <person name="Andreopoulos W."/>
            <person name="Pangilinan J."/>
            <person name="LaButti K."/>
            <person name="Riley R."/>
            <person name="Lipzen A."/>
            <person name="Clum A."/>
            <person name="Drula E."/>
            <person name="Henrissat B."/>
            <person name="Kohler A."/>
            <person name="Grigoriev I.V."/>
            <person name="Martin F.M."/>
            <person name="Hacquard S."/>
        </authorList>
    </citation>
    <scope>NUCLEOTIDE SEQUENCE</scope>
    <source>
        <strain evidence="2">FSSC 5 MPI-SDFR-AT-0091</strain>
    </source>
</reference>
<gene>
    <name evidence="2" type="ORF">B0J15DRAFT_525130</name>
</gene>
<keyword evidence="3" id="KW-1185">Reference proteome</keyword>
<sequence length="352" mass="39988">MSTRQTPASHLAQDGPSTETILAMLRTPRDEVYTLSQDGATYIRPQCLRDTPVAKLTENSPYWRSTWNSLDEYLAQEEEEERLKKETGARLKLDPSNKSVAAAHKLHQDNVSKHRRIRDIFGPNTRYHPSQLVAKHHLPDDGLCQKEIMYRLACKISDLRVLHEQNELAMDPWDFMRWRISKKILSFITFHGSSARDNIRTIVYKICEDCGSSPNMKQYEDILLRAAILRSAGYQNRIASFTTKGEKAKASSSGSAQPRSRVASGGRPRTGSFSNIVPNPSSRPRTGSFSNVASNTPSRPALPPPRVDKHRSQPSTYMGINAWREQKRRREAEKNKESNQDSNKDSNKEPQK</sequence>
<protein>
    <submittedName>
        <fullName evidence="2">Uncharacterized protein</fullName>
    </submittedName>
</protein>
<dbReference type="EMBL" id="JAGTJS010000008">
    <property type="protein sequence ID" value="KAH7260313.1"/>
    <property type="molecule type" value="Genomic_DNA"/>
</dbReference>
<dbReference type="Proteomes" id="UP000736672">
    <property type="component" value="Unassembled WGS sequence"/>
</dbReference>